<dbReference type="CDD" id="cd05233">
    <property type="entry name" value="SDR_c"/>
    <property type="match status" value="1"/>
</dbReference>
<accession>A0A1M6WQF4</accession>
<dbReference type="PRINTS" id="PR00081">
    <property type="entry name" value="GDHRDH"/>
</dbReference>
<protein>
    <submittedName>
        <fullName evidence="4">NAD(P)-dependent dehydrogenase, short-chain alcohol dehydrogenase family</fullName>
    </submittedName>
</protein>
<evidence type="ECO:0000313" key="4">
    <source>
        <dbReference type="EMBL" id="SHK95973.1"/>
    </source>
</evidence>
<dbReference type="InterPro" id="IPR036291">
    <property type="entry name" value="NAD(P)-bd_dom_sf"/>
</dbReference>
<gene>
    <name evidence="4" type="ORF">SAMN05443637_11548</name>
</gene>
<dbReference type="EMBL" id="FRAP01000015">
    <property type="protein sequence ID" value="SHK95973.1"/>
    <property type="molecule type" value="Genomic_DNA"/>
</dbReference>
<dbReference type="Gene3D" id="3.40.50.720">
    <property type="entry name" value="NAD(P)-binding Rossmann-like Domain"/>
    <property type="match status" value="1"/>
</dbReference>
<dbReference type="InterPro" id="IPR051122">
    <property type="entry name" value="SDR_DHRS6-like"/>
</dbReference>
<evidence type="ECO:0000313" key="5">
    <source>
        <dbReference type="Proteomes" id="UP000184363"/>
    </source>
</evidence>
<dbReference type="FunFam" id="3.40.50.720:FF:000084">
    <property type="entry name" value="Short-chain dehydrogenase reductase"/>
    <property type="match status" value="1"/>
</dbReference>
<dbReference type="OrthoDB" id="7064009at2"/>
<feature type="domain" description="Ketoreductase" evidence="3">
    <location>
        <begin position="8"/>
        <end position="187"/>
    </location>
</feature>
<keyword evidence="2" id="KW-0560">Oxidoreductase</keyword>
<dbReference type="RefSeq" id="WP_073458519.1">
    <property type="nucleotide sequence ID" value="NZ_FRAP01000015.1"/>
</dbReference>
<dbReference type="AlphaFoldDB" id="A0A1M6WQF4"/>
<dbReference type="PANTHER" id="PTHR43477">
    <property type="entry name" value="DIHYDROANTICAPSIN 7-DEHYDROGENASE"/>
    <property type="match status" value="1"/>
</dbReference>
<dbReference type="STRING" id="1848.SAMN05443637_11548"/>
<dbReference type="InterPro" id="IPR057326">
    <property type="entry name" value="KR_dom"/>
</dbReference>
<keyword evidence="5" id="KW-1185">Reference proteome</keyword>
<dbReference type="Proteomes" id="UP000184363">
    <property type="component" value="Unassembled WGS sequence"/>
</dbReference>
<name>A0A1M6WQF4_PSETH</name>
<dbReference type="PRINTS" id="PR00080">
    <property type="entry name" value="SDRFAMILY"/>
</dbReference>
<dbReference type="Pfam" id="PF13561">
    <property type="entry name" value="adh_short_C2"/>
    <property type="match status" value="1"/>
</dbReference>
<comment type="similarity">
    <text evidence="1">Belongs to the short-chain dehydrogenases/reductases (SDR) family.</text>
</comment>
<reference evidence="4 5" key="1">
    <citation type="submission" date="2016-11" db="EMBL/GenBank/DDBJ databases">
        <authorList>
            <person name="Jaros S."/>
            <person name="Januszkiewicz K."/>
            <person name="Wedrychowicz H."/>
        </authorList>
    </citation>
    <scope>NUCLEOTIDE SEQUENCE [LARGE SCALE GENOMIC DNA]</scope>
    <source>
        <strain evidence="4 5">DSM 43832</strain>
    </source>
</reference>
<dbReference type="PANTHER" id="PTHR43477:SF1">
    <property type="entry name" value="DIHYDROANTICAPSIN 7-DEHYDROGENASE"/>
    <property type="match status" value="1"/>
</dbReference>
<sequence>MSGRLRGKVAVVVGAGSGIGRATAEMFAAEGAAVVCVGRRAAKVSDTAAAIENAGGRALALSADMAVEAEAERMATEALAWRGKVDAVVAGAGVTGPGTAVTTSLADFQRVLAINLTSKWLSFKYFLPGMQQRGSGSVVVMASVGALIGVPNTFAYAASQGGCTAMVRQAAQDAAPYGVRINAIAPGTVPTDLVREAYRQGSGLGGGGDVEVGLRAAATRYPLGRLGRPEEIAAAATYLVSDESAWMTGQTLTIDGGLTSA</sequence>
<organism evidence="4 5">
    <name type="scientific">Pseudonocardia thermophila</name>
    <dbReference type="NCBI Taxonomy" id="1848"/>
    <lineage>
        <taxon>Bacteria</taxon>
        <taxon>Bacillati</taxon>
        <taxon>Actinomycetota</taxon>
        <taxon>Actinomycetes</taxon>
        <taxon>Pseudonocardiales</taxon>
        <taxon>Pseudonocardiaceae</taxon>
        <taxon>Pseudonocardia</taxon>
    </lineage>
</organism>
<dbReference type="SMART" id="SM00822">
    <property type="entry name" value="PKS_KR"/>
    <property type="match status" value="1"/>
</dbReference>
<proteinExistence type="inferred from homology"/>
<evidence type="ECO:0000259" key="3">
    <source>
        <dbReference type="SMART" id="SM00822"/>
    </source>
</evidence>
<dbReference type="SUPFAM" id="SSF51735">
    <property type="entry name" value="NAD(P)-binding Rossmann-fold domains"/>
    <property type="match status" value="1"/>
</dbReference>
<evidence type="ECO:0000256" key="1">
    <source>
        <dbReference type="ARBA" id="ARBA00006484"/>
    </source>
</evidence>
<dbReference type="GO" id="GO:0016491">
    <property type="term" value="F:oxidoreductase activity"/>
    <property type="evidence" value="ECO:0007669"/>
    <property type="project" value="UniProtKB-KW"/>
</dbReference>
<dbReference type="InterPro" id="IPR002347">
    <property type="entry name" value="SDR_fam"/>
</dbReference>
<evidence type="ECO:0000256" key="2">
    <source>
        <dbReference type="ARBA" id="ARBA00023002"/>
    </source>
</evidence>